<dbReference type="EMBL" id="JAGTJS010000018">
    <property type="protein sequence ID" value="KAH7243868.1"/>
    <property type="molecule type" value="Genomic_DNA"/>
</dbReference>
<name>A0A9P9K0Q3_FUSSL</name>
<feature type="non-terminal residue" evidence="2">
    <location>
        <position position="1"/>
    </location>
</feature>
<feature type="compositionally biased region" description="Low complexity" evidence="1">
    <location>
        <begin position="122"/>
        <end position="135"/>
    </location>
</feature>
<accession>A0A9P9K0Q3</accession>
<gene>
    <name evidence="2" type="ORF">B0J15DRAFT_363201</name>
</gene>
<feature type="non-terminal residue" evidence="2">
    <location>
        <position position="165"/>
    </location>
</feature>
<evidence type="ECO:0000313" key="2">
    <source>
        <dbReference type="EMBL" id="KAH7243868.1"/>
    </source>
</evidence>
<protein>
    <submittedName>
        <fullName evidence="2">Uncharacterized protein</fullName>
    </submittedName>
</protein>
<evidence type="ECO:0000313" key="3">
    <source>
        <dbReference type="Proteomes" id="UP000736672"/>
    </source>
</evidence>
<sequence>LRFDHELYLSNDFPSQGGRRQRVIIPIPGPETDLLPSYSPPQSPREQSSPTRVEFQSAFKLVREVIGTDRRLTLELARSYERVRQWRERWGWSPLNSDALESPPPYSPPRELSSQPPSPQEIRSSPLRISSSPAPDAIPNPPIPGHPFPTIEALLESVNAFAKAN</sequence>
<dbReference type="AlphaFoldDB" id="A0A9P9K0Q3"/>
<feature type="region of interest" description="Disordered" evidence="1">
    <location>
        <begin position="94"/>
        <end position="149"/>
    </location>
</feature>
<proteinExistence type="predicted"/>
<feature type="compositionally biased region" description="Pro residues" evidence="1">
    <location>
        <begin position="136"/>
        <end position="147"/>
    </location>
</feature>
<comment type="caution">
    <text evidence="2">The sequence shown here is derived from an EMBL/GenBank/DDBJ whole genome shotgun (WGS) entry which is preliminary data.</text>
</comment>
<dbReference type="Proteomes" id="UP000736672">
    <property type="component" value="Unassembled WGS sequence"/>
</dbReference>
<feature type="region of interest" description="Disordered" evidence="1">
    <location>
        <begin position="27"/>
        <end position="52"/>
    </location>
</feature>
<keyword evidence="3" id="KW-1185">Reference proteome</keyword>
<dbReference type="OrthoDB" id="5147273at2759"/>
<reference evidence="2" key="1">
    <citation type="journal article" date="2021" name="Nat. Commun.">
        <title>Genetic determinants of endophytism in the Arabidopsis root mycobiome.</title>
        <authorList>
            <person name="Mesny F."/>
            <person name="Miyauchi S."/>
            <person name="Thiergart T."/>
            <person name="Pickel B."/>
            <person name="Atanasova L."/>
            <person name="Karlsson M."/>
            <person name="Huettel B."/>
            <person name="Barry K.W."/>
            <person name="Haridas S."/>
            <person name="Chen C."/>
            <person name="Bauer D."/>
            <person name="Andreopoulos W."/>
            <person name="Pangilinan J."/>
            <person name="LaButti K."/>
            <person name="Riley R."/>
            <person name="Lipzen A."/>
            <person name="Clum A."/>
            <person name="Drula E."/>
            <person name="Henrissat B."/>
            <person name="Kohler A."/>
            <person name="Grigoriev I.V."/>
            <person name="Martin F.M."/>
            <person name="Hacquard S."/>
        </authorList>
    </citation>
    <scope>NUCLEOTIDE SEQUENCE</scope>
    <source>
        <strain evidence="2">FSSC 5 MPI-SDFR-AT-0091</strain>
    </source>
</reference>
<organism evidence="2 3">
    <name type="scientific">Fusarium solani</name>
    <name type="common">Filamentous fungus</name>
    <dbReference type="NCBI Taxonomy" id="169388"/>
    <lineage>
        <taxon>Eukaryota</taxon>
        <taxon>Fungi</taxon>
        <taxon>Dikarya</taxon>
        <taxon>Ascomycota</taxon>
        <taxon>Pezizomycotina</taxon>
        <taxon>Sordariomycetes</taxon>
        <taxon>Hypocreomycetidae</taxon>
        <taxon>Hypocreales</taxon>
        <taxon>Nectriaceae</taxon>
        <taxon>Fusarium</taxon>
        <taxon>Fusarium solani species complex</taxon>
    </lineage>
</organism>
<evidence type="ECO:0000256" key="1">
    <source>
        <dbReference type="SAM" id="MobiDB-lite"/>
    </source>
</evidence>